<name>A0A1T5KRS7_9MICO</name>
<sequence>MRELSIIVTCTGRKTLVPGPGLSARDLPGVSLARRSDIWRDRVLGAPGPRRRLRDLYKGDAWKRSILLERHAASVGFRPTLYVASAGLGLRHVESEAPGYAATFTLTHEDAVARTRLDAERWWAERCVDAGATTIAELPSAPTMVVMSAAYSAPLRGDISRLAQSNPNVLVVGGEGEVAGARRLPGNRSLRTELGGTMMSLNQRIAAAWLERLDGRDLLAEDAFPEWYAWEAEVAKPEVWDRRPMSDDSVMTAIRSMRTANPRLSRSEALRTLRSSGFACEQSRFGRLFARAMEVTR</sequence>
<organism evidence="1 2">
    <name type="scientific">Krasilnikoviella flava</name>
    <dbReference type="NCBI Taxonomy" id="526729"/>
    <lineage>
        <taxon>Bacteria</taxon>
        <taxon>Bacillati</taxon>
        <taxon>Actinomycetota</taxon>
        <taxon>Actinomycetes</taxon>
        <taxon>Micrococcales</taxon>
        <taxon>Promicromonosporaceae</taxon>
        <taxon>Krasilnikoviella</taxon>
    </lineage>
</organism>
<gene>
    <name evidence="1" type="ORF">SAMN04324258_2320</name>
</gene>
<evidence type="ECO:0000313" key="2">
    <source>
        <dbReference type="Proteomes" id="UP000189777"/>
    </source>
</evidence>
<evidence type="ECO:0000313" key="1">
    <source>
        <dbReference type="EMBL" id="SKC66360.1"/>
    </source>
</evidence>
<proteinExistence type="predicted"/>
<reference evidence="1 2" key="1">
    <citation type="submission" date="2017-02" db="EMBL/GenBank/DDBJ databases">
        <authorList>
            <person name="Peterson S.W."/>
        </authorList>
    </citation>
    <scope>NUCLEOTIDE SEQUENCE [LARGE SCALE GENOMIC DNA]</scope>
    <source>
        <strain evidence="1 2">DSM 21481</strain>
    </source>
</reference>
<dbReference type="AlphaFoldDB" id="A0A1T5KRS7"/>
<dbReference type="Proteomes" id="UP000189777">
    <property type="component" value="Unassembled WGS sequence"/>
</dbReference>
<keyword evidence="2" id="KW-1185">Reference proteome</keyword>
<dbReference type="EMBL" id="FUZQ01000004">
    <property type="protein sequence ID" value="SKC66360.1"/>
    <property type="molecule type" value="Genomic_DNA"/>
</dbReference>
<accession>A0A1T5KRS7</accession>
<protein>
    <submittedName>
        <fullName evidence="1">Uncharacterized protein</fullName>
    </submittedName>
</protein>
<dbReference type="STRING" id="526729.SAMN04324258_2320"/>